<evidence type="ECO:0000313" key="2">
    <source>
        <dbReference type="EMBL" id="KAF2709395.1"/>
    </source>
</evidence>
<dbReference type="OrthoDB" id="10019231at2759"/>
<proteinExistence type="predicted"/>
<evidence type="ECO:0000313" key="3">
    <source>
        <dbReference type="Proteomes" id="UP000799428"/>
    </source>
</evidence>
<dbReference type="InterPro" id="IPR002925">
    <property type="entry name" value="Dienelactn_hydro"/>
</dbReference>
<protein>
    <submittedName>
        <fullName evidence="2">Alpha/beta-hydrolase</fullName>
    </submittedName>
</protein>
<keyword evidence="2" id="KW-0378">Hydrolase</keyword>
<sequence length="243" mass="26614">MSCENCKSGFSWNGTPTGKETTLAGNKAYVTGTSKSAAILIIHDIFGWTFPNLRLLADHFAKEADATVYLPDYFGGDVVNPEIMDDPEKRAAFGIPAFIGKNSKDLRFPEMKASAQALKVEFPKVAAIGYCYGGWACFKLGADPSLIDAIAVAHPSLVEKSEIDALKVPVQIVAAETDHTFTPELKEYANKVIPGLNVQYEYIYFPGLQHGFAARGNQNNKIEVDGLEKAKRNAVSFFNEFLH</sequence>
<dbReference type="PANTHER" id="PTHR17630:SF55">
    <property type="entry name" value="DIENELACTONE HYDROLASE FAMILY PROTEIN (AFU_ORTHOLOGUE AFUA_1G01900)"/>
    <property type="match status" value="1"/>
</dbReference>
<reference evidence="2" key="1">
    <citation type="journal article" date="2020" name="Stud. Mycol.">
        <title>101 Dothideomycetes genomes: a test case for predicting lifestyles and emergence of pathogens.</title>
        <authorList>
            <person name="Haridas S."/>
            <person name="Albert R."/>
            <person name="Binder M."/>
            <person name="Bloem J."/>
            <person name="Labutti K."/>
            <person name="Salamov A."/>
            <person name="Andreopoulos B."/>
            <person name="Baker S."/>
            <person name="Barry K."/>
            <person name="Bills G."/>
            <person name="Bluhm B."/>
            <person name="Cannon C."/>
            <person name="Castanera R."/>
            <person name="Culley D."/>
            <person name="Daum C."/>
            <person name="Ezra D."/>
            <person name="Gonzalez J."/>
            <person name="Henrissat B."/>
            <person name="Kuo A."/>
            <person name="Liang C."/>
            <person name="Lipzen A."/>
            <person name="Lutzoni F."/>
            <person name="Magnuson J."/>
            <person name="Mondo S."/>
            <person name="Nolan M."/>
            <person name="Ohm R."/>
            <person name="Pangilinan J."/>
            <person name="Park H.-J."/>
            <person name="Ramirez L."/>
            <person name="Alfaro M."/>
            <person name="Sun H."/>
            <person name="Tritt A."/>
            <person name="Yoshinaga Y."/>
            <person name="Zwiers L.-H."/>
            <person name="Turgeon B."/>
            <person name="Goodwin S."/>
            <person name="Spatafora J."/>
            <person name="Crous P."/>
            <person name="Grigoriev I."/>
        </authorList>
    </citation>
    <scope>NUCLEOTIDE SEQUENCE</scope>
    <source>
        <strain evidence="2">CBS 279.74</strain>
    </source>
</reference>
<dbReference type="InterPro" id="IPR029058">
    <property type="entry name" value="AB_hydrolase_fold"/>
</dbReference>
<dbReference type="AlphaFoldDB" id="A0A6G1KA32"/>
<accession>A0A6G1KA32</accession>
<dbReference type="Pfam" id="PF01738">
    <property type="entry name" value="DLH"/>
    <property type="match status" value="1"/>
</dbReference>
<dbReference type="Gene3D" id="3.40.50.1820">
    <property type="entry name" value="alpha/beta hydrolase"/>
    <property type="match status" value="1"/>
</dbReference>
<evidence type="ECO:0000259" key="1">
    <source>
        <dbReference type="Pfam" id="PF01738"/>
    </source>
</evidence>
<dbReference type="Proteomes" id="UP000799428">
    <property type="component" value="Unassembled WGS sequence"/>
</dbReference>
<dbReference type="SUPFAM" id="SSF53474">
    <property type="entry name" value="alpha/beta-Hydrolases"/>
    <property type="match status" value="1"/>
</dbReference>
<dbReference type="EMBL" id="MU005770">
    <property type="protein sequence ID" value="KAF2709395.1"/>
    <property type="molecule type" value="Genomic_DNA"/>
</dbReference>
<name>A0A6G1KA32_9PLEO</name>
<keyword evidence="3" id="KW-1185">Reference proteome</keyword>
<gene>
    <name evidence="2" type="ORF">K504DRAFT_406519</name>
</gene>
<dbReference type="GO" id="GO:0016787">
    <property type="term" value="F:hydrolase activity"/>
    <property type="evidence" value="ECO:0007669"/>
    <property type="project" value="UniProtKB-KW"/>
</dbReference>
<organism evidence="2 3">
    <name type="scientific">Pleomassaria siparia CBS 279.74</name>
    <dbReference type="NCBI Taxonomy" id="1314801"/>
    <lineage>
        <taxon>Eukaryota</taxon>
        <taxon>Fungi</taxon>
        <taxon>Dikarya</taxon>
        <taxon>Ascomycota</taxon>
        <taxon>Pezizomycotina</taxon>
        <taxon>Dothideomycetes</taxon>
        <taxon>Pleosporomycetidae</taxon>
        <taxon>Pleosporales</taxon>
        <taxon>Pleomassariaceae</taxon>
        <taxon>Pleomassaria</taxon>
    </lineage>
</organism>
<dbReference type="PANTHER" id="PTHR17630">
    <property type="entry name" value="DIENELACTONE HYDROLASE"/>
    <property type="match status" value="1"/>
</dbReference>
<feature type="domain" description="Dienelactone hydrolase" evidence="1">
    <location>
        <begin position="30"/>
        <end position="241"/>
    </location>
</feature>